<keyword evidence="2" id="KW-1185">Reference proteome</keyword>
<evidence type="ECO:0000313" key="2">
    <source>
        <dbReference type="Proteomes" id="UP000002899"/>
    </source>
</evidence>
<reference evidence="1 2" key="3">
    <citation type="journal article" date="2016" name="Sci. Rep.">
        <title>Genome-wide diversity and gene expression profiling of Babesia microti isolates identify polymorphic genes that mediate host-pathogen interactions.</title>
        <authorList>
            <person name="Silva J.C."/>
            <person name="Cornillot E."/>
            <person name="McCracken C."/>
            <person name="Usmani-Brown S."/>
            <person name="Dwivedi A."/>
            <person name="Ifeonu O.O."/>
            <person name="Crabtree J."/>
            <person name="Gotia H.T."/>
            <person name="Virji A.Z."/>
            <person name="Reynes C."/>
            <person name="Colinge J."/>
            <person name="Kumar V."/>
            <person name="Lawres L."/>
            <person name="Pazzi J.E."/>
            <person name="Pablo J.V."/>
            <person name="Hung C."/>
            <person name="Brancato J."/>
            <person name="Kumari P."/>
            <person name="Orvis J."/>
            <person name="Tretina K."/>
            <person name="Chibucos M."/>
            <person name="Ott S."/>
            <person name="Sadzewicz L."/>
            <person name="Sengamalay N."/>
            <person name="Shetty A.C."/>
            <person name="Su Q."/>
            <person name="Tallon L."/>
            <person name="Fraser C.M."/>
            <person name="Frutos R."/>
            <person name="Molina D.M."/>
            <person name="Krause P.J."/>
            <person name="Ben Mamoun C."/>
        </authorList>
    </citation>
    <scope>NUCLEOTIDE SEQUENCE [LARGE SCALE GENOMIC DNA]</scope>
    <source>
        <strain evidence="1 2">RI</strain>
    </source>
</reference>
<name>A0A1R4ACG9_BABMR</name>
<accession>A0A1R4ACG9</accession>
<dbReference type="EMBL" id="LN871598">
    <property type="protein sequence ID" value="SJK86688.1"/>
    <property type="molecule type" value="Genomic_DNA"/>
</dbReference>
<dbReference type="KEGG" id="bmic:BMR1_03g04520"/>
<reference evidence="1 2" key="1">
    <citation type="journal article" date="2012" name="Nucleic Acids Res.">
        <title>Sequencing of the smallest Apicomplexan genome from the human pathogen Babesia microti.</title>
        <authorList>
            <person name="Cornillot E."/>
            <person name="Hadj-Kaddour K."/>
            <person name="Dassouli A."/>
            <person name="Noel B."/>
            <person name="Ranwez V."/>
            <person name="Vacherie B."/>
            <person name="Augagneur Y."/>
            <person name="Bres V."/>
            <person name="Duclos A."/>
            <person name="Randazzo S."/>
            <person name="Carcy B."/>
            <person name="Debierre-Grockiego F."/>
            <person name="Delbecq S."/>
            <person name="Moubri-Menage K."/>
            <person name="Shams-Eldin H."/>
            <person name="Usmani-Brown S."/>
            <person name="Bringaud F."/>
            <person name="Wincker P."/>
            <person name="Vivares C.P."/>
            <person name="Schwarz R.T."/>
            <person name="Schetters T.P."/>
            <person name="Krause P.J."/>
            <person name="Gorenflot A."/>
            <person name="Berry V."/>
            <person name="Barbe V."/>
            <person name="Ben Mamoun C."/>
        </authorList>
    </citation>
    <scope>NUCLEOTIDE SEQUENCE [LARGE SCALE GENOMIC DNA]</scope>
    <source>
        <strain evidence="1 2">RI</strain>
    </source>
</reference>
<evidence type="ECO:0000313" key="1">
    <source>
        <dbReference type="EMBL" id="SJK86688.1"/>
    </source>
</evidence>
<gene>
    <name evidence="1" type="ORF">BMR1_03g04520</name>
</gene>
<dbReference type="Proteomes" id="UP000002899">
    <property type="component" value="Chromosome III"/>
</dbReference>
<reference evidence="1 2" key="2">
    <citation type="journal article" date="2013" name="PLoS ONE">
        <title>Whole genome mapping and re-organization of the nuclear and mitochondrial genomes of Babesia microti isolates.</title>
        <authorList>
            <person name="Cornillot E."/>
            <person name="Dassouli A."/>
            <person name="Garg A."/>
            <person name="Pachikara N."/>
            <person name="Randazzo S."/>
            <person name="Depoix D."/>
            <person name="Carcy B."/>
            <person name="Delbecq S."/>
            <person name="Frutos R."/>
            <person name="Silva J.C."/>
            <person name="Sutton R."/>
            <person name="Krause P.J."/>
            <person name="Mamoun C.B."/>
        </authorList>
    </citation>
    <scope>NUCLEOTIDE SEQUENCE [LARGE SCALE GENOMIC DNA]</scope>
    <source>
        <strain evidence="1 2">RI</strain>
    </source>
</reference>
<dbReference type="VEuPathDB" id="PiroplasmaDB:BMR1_03g04520"/>
<dbReference type="RefSeq" id="XP_012649514.2">
    <property type="nucleotide sequence ID" value="XM_012794060.2"/>
</dbReference>
<organism evidence="1 2">
    <name type="scientific">Babesia microti (strain RI)</name>
    <dbReference type="NCBI Taxonomy" id="1133968"/>
    <lineage>
        <taxon>Eukaryota</taxon>
        <taxon>Sar</taxon>
        <taxon>Alveolata</taxon>
        <taxon>Apicomplexa</taxon>
        <taxon>Aconoidasida</taxon>
        <taxon>Piroplasmida</taxon>
        <taxon>Babesiidae</taxon>
        <taxon>Babesia</taxon>
    </lineage>
</organism>
<protein>
    <submittedName>
        <fullName evidence="1">Uncharacterized protein</fullName>
    </submittedName>
</protein>
<dbReference type="GeneID" id="24425552"/>
<dbReference type="AlphaFoldDB" id="A0A1R4ACG9"/>
<sequence length="285" mass="31071">MVSVGLVTMSASRIYYSAPCCQLSYLPENISLDSPITHYNSGTKQCVEVLTQHTTLVNNVTEGGIDDAIIKPLDEVTTPKNSASDLLIKEENVGSQKLVINSPTSAIIISSGDSNKSLHFKDFIVKPKVCNNNLDEVDGLVKMVYSPDQGSTIDESTTDAVVNNTYLVNNRSTMYRMQIPLAQRILATPPKIDLDVEPAVSTDNSDKDDGNDICNEKRKLSVSLDKKPIGLVKKLTTEAKLSTSATAGINCSVGVNKAVKSSGFRKKPSLINFNKIHKQMRMFMP</sequence>
<proteinExistence type="predicted"/>